<evidence type="ECO:0000256" key="5">
    <source>
        <dbReference type="ARBA" id="ARBA00022989"/>
    </source>
</evidence>
<dbReference type="AlphaFoldDB" id="A0A443HHP8"/>
<proteinExistence type="inferred from homology"/>
<evidence type="ECO:0000313" key="10">
    <source>
        <dbReference type="Proteomes" id="UP000283841"/>
    </source>
</evidence>
<evidence type="ECO:0000256" key="3">
    <source>
        <dbReference type="ARBA" id="ARBA00022679"/>
    </source>
</evidence>
<comment type="similarity">
    <text evidence="2">Belongs to the wax synthase family.</text>
</comment>
<feature type="transmembrane region" description="Helical" evidence="7">
    <location>
        <begin position="62"/>
        <end position="86"/>
    </location>
</feature>
<feature type="domain" description="Wax synthase" evidence="8">
    <location>
        <begin position="240"/>
        <end position="327"/>
    </location>
</feature>
<evidence type="ECO:0000259" key="8">
    <source>
        <dbReference type="Pfam" id="PF13813"/>
    </source>
</evidence>
<comment type="subcellular location">
    <subcellularLocation>
        <location evidence="1">Membrane</location>
        <topology evidence="1">Multi-pass membrane protein</topology>
    </subcellularLocation>
</comment>
<dbReference type="PANTHER" id="PTHR31595:SF27">
    <property type="entry name" value="WAX SYNTHASE DOMAIN-CONTAINING PROTEIN-RELATED"/>
    <property type="match status" value="1"/>
</dbReference>
<evidence type="ECO:0000256" key="4">
    <source>
        <dbReference type="ARBA" id="ARBA00022692"/>
    </source>
</evidence>
<gene>
    <name evidence="9" type="ORF">C8Q69DRAFT_511134</name>
</gene>
<dbReference type="InterPro" id="IPR044851">
    <property type="entry name" value="Wax_synthase"/>
</dbReference>
<dbReference type="RefSeq" id="XP_028480932.1">
    <property type="nucleotide sequence ID" value="XM_028633251.1"/>
</dbReference>
<evidence type="ECO:0000256" key="6">
    <source>
        <dbReference type="ARBA" id="ARBA00023136"/>
    </source>
</evidence>
<organism evidence="9 10">
    <name type="scientific">Byssochlamys spectabilis</name>
    <name type="common">Paecilomyces variotii</name>
    <dbReference type="NCBI Taxonomy" id="264951"/>
    <lineage>
        <taxon>Eukaryota</taxon>
        <taxon>Fungi</taxon>
        <taxon>Dikarya</taxon>
        <taxon>Ascomycota</taxon>
        <taxon>Pezizomycotina</taxon>
        <taxon>Eurotiomycetes</taxon>
        <taxon>Eurotiomycetidae</taxon>
        <taxon>Eurotiales</taxon>
        <taxon>Thermoascaceae</taxon>
        <taxon>Paecilomyces</taxon>
    </lineage>
</organism>
<keyword evidence="4 7" id="KW-0812">Transmembrane</keyword>
<keyword evidence="5 7" id="KW-1133">Transmembrane helix</keyword>
<keyword evidence="6 7" id="KW-0472">Membrane</keyword>
<dbReference type="VEuPathDB" id="FungiDB:C8Q69DRAFT_511134"/>
<dbReference type="InterPro" id="IPR032805">
    <property type="entry name" value="Wax_synthase_dom"/>
</dbReference>
<evidence type="ECO:0000256" key="2">
    <source>
        <dbReference type="ARBA" id="ARBA00007282"/>
    </source>
</evidence>
<feature type="transmembrane region" description="Helical" evidence="7">
    <location>
        <begin position="33"/>
        <end position="50"/>
    </location>
</feature>
<evidence type="ECO:0000256" key="7">
    <source>
        <dbReference type="SAM" id="Phobius"/>
    </source>
</evidence>
<feature type="transmembrane region" description="Helical" evidence="7">
    <location>
        <begin position="359"/>
        <end position="381"/>
    </location>
</feature>
<feature type="transmembrane region" description="Helical" evidence="7">
    <location>
        <begin position="401"/>
        <end position="420"/>
    </location>
</feature>
<dbReference type="GO" id="GO:0008374">
    <property type="term" value="F:O-acyltransferase activity"/>
    <property type="evidence" value="ECO:0007669"/>
    <property type="project" value="InterPro"/>
</dbReference>
<comment type="caution">
    <text evidence="9">The sequence shown here is derived from an EMBL/GenBank/DDBJ whole genome shotgun (WGS) entry which is preliminary data.</text>
</comment>
<dbReference type="Pfam" id="PF13813">
    <property type="entry name" value="MBOAT_2"/>
    <property type="match status" value="1"/>
</dbReference>
<sequence length="424" mass="47508">MAIDLSPCATFLYTVLASHLTATLIATTPRKSLFRILGNFILCFIAYKQWTNIPNIPGSDTVRGMVAASVVISLLYATNLLFMTGIDLNDLIREKLADPLSMGLRARIDAALKIVQNTRGIGTSWQVKGTPCHPAFYEPNRRSPDRGVYVLRQMVILIWQYLLLDAVTVPLKLMSVEDRAREMGPGTEWLFWNASPEQWTRKFKTGVIGWFVIARLIIDSNHRLFSIVAVGLGGSPPELWPPFFGSMWDAYTIRGFWGTFWHQSLRWILTSWSSLITRTILRLPRPSLVERYLNILLAFSVSGLIHVAYDIGSNVPLERSGAMHFFCSFAFGIMLEDAVQEAWKRLTGNRTGKSGETSIWKKFVGFVWVAVFLSVVTPFYAYPSLQVPKAAVPYSIAEKAGITPTLSAAVVGMLITKFWLGGEE</sequence>
<dbReference type="GO" id="GO:0016020">
    <property type="term" value="C:membrane"/>
    <property type="evidence" value="ECO:0007669"/>
    <property type="project" value="UniProtKB-SubCell"/>
</dbReference>
<dbReference type="GO" id="GO:0006629">
    <property type="term" value="P:lipid metabolic process"/>
    <property type="evidence" value="ECO:0007669"/>
    <property type="project" value="InterPro"/>
</dbReference>
<reference evidence="9 10" key="1">
    <citation type="journal article" date="2018" name="Front. Microbiol.">
        <title>Genomic and genetic insights into a cosmopolitan fungus, Paecilomyces variotii (Eurotiales).</title>
        <authorList>
            <person name="Urquhart A.S."/>
            <person name="Mondo S.J."/>
            <person name="Makela M.R."/>
            <person name="Hane J.K."/>
            <person name="Wiebenga A."/>
            <person name="He G."/>
            <person name="Mihaltcheva S."/>
            <person name="Pangilinan J."/>
            <person name="Lipzen A."/>
            <person name="Barry K."/>
            <person name="de Vries R.P."/>
            <person name="Grigoriev I.V."/>
            <person name="Idnurm A."/>
        </authorList>
    </citation>
    <scope>NUCLEOTIDE SEQUENCE [LARGE SCALE GENOMIC DNA]</scope>
    <source>
        <strain evidence="9 10">CBS 101075</strain>
    </source>
</reference>
<evidence type="ECO:0000256" key="1">
    <source>
        <dbReference type="ARBA" id="ARBA00004141"/>
    </source>
</evidence>
<dbReference type="GeneID" id="39602528"/>
<dbReference type="PANTHER" id="PTHR31595">
    <property type="entry name" value="LONG-CHAIN-ALCOHOL O-FATTY-ACYLTRANSFERASE 3-RELATED"/>
    <property type="match status" value="1"/>
</dbReference>
<dbReference type="EMBL" id="RCNU01000023">
    <property type="protein sequence ID" value="RWQ91287.1"/>
    <property type="molecule type" value="Genomic_DNA"/>
</dbReference>
<dbReference type="STRING" id="264951.A0A443HHP8"/>
<dbReference type="Proteomes" id="UP000283841">
    <property type="component" value="Unassembled WGS sequence"/>
</dbReference>
<accession>A0A443HHP8</accession>
<keyword evidence="10" id="KW-1185">Reference proteome</keyword>
<protein>
    <submittedName>
        <fullName evidence="9">Putative toxin biosynthesis protein Tri7-like protein</fullName>
    </submittedName>
</protein>
<keyword evidence="3" id="KW-0808">Transferase</keyword>
<evidence type="ECO:0000313" key="9">
    <source>
        <dbReference type="EMBL" id="RWQ91287.1"/>
    </source>
</evidence>
<name>A0A443HHP8_BYSSP</name>